<dbReference type="EMBL" id="QKYT01000225">
    <property type="protein sequence ID" value="RIA89312.1"/>
    <property type="molecule type" value="Genomic_DNA"/>
</dbReference>
<evidence type="ECO:0000313" key="2">
    <source>
        <dbReference type="EMBL" id="RIA89312.1"/>
    </source>
</evidence>
<organism evidence="2 3">
    <name type="scientific">Glomus cerebriforme</name>
    <dbReference type="NCBI Taxonomy" id="658196"/>
    <lineage>
        <taxon>Eukaryota</taxon>
        <taxon>Fungi</taxon>
        <taxon>Fungi incertae sedis</taxon>
        <taxon>Mucoromycota</taxon>
        <taxon>Glomeromycotina</taxon>
        <taxon>Glomeromycetes</taxon>
        <taxon>Glomerales</taxon>
        <taxon>Glomeraceae</taxon>
        <taxon>Glomus</taxon>
    </lineage>
</organism>
<dbReference type="OrthoDB" id="2347581at2759"/>
<reference evidence="2 3" key="1">
    <citation type="submission" date="2018-06" db="EMBL/GenBank/DDBJ databases">
        <title>Comparative genomics reveals the genomic features of Rhizophagus irregularis, R. cerebriforme, R. diaphanum and Gigaspora rosea, and their symbiotic lifestyle signature.</title>
        <authorList>
            <person name="Morin E."/>
            <person name="San Clemente H."/>
            <person name="Chen E.C.H."/>
            <person name="De La Providencia I."/>
            <person name="Hainaut M."/>
            <person name="Kuo A."/>
            <person name="Kohler A."/>
            <person name="Murat C."/>
            <person name="Tang N."/>
            <person name="Roy S."/>
            <person name="Loubradou J."/>
            <person name="Henrissat B."/>
            <person name="Grigoriev I.V."/>
            <person name="Corradi N."/>
            <person name="Roux C."/>
            <person name="Martin F.M."/>
        </authorList>
    </citation>
    <scope>NUCLEOTIDE SEQUENCE [LARGE SCALE GENOMIC DNA]</scope>
    <source>
        <strain evidence="2 3">DAOM 227022</strain>
    </source>
</reference>
<sequence>MNQNILNSSDNGPNIAGFFYNELDNNYSNGLQQLTEVIQTGNQVYDNNLDTSYTYTVPSSVINNGIFPAPLNTFTSSDPSFNTASSTLQYCAPQYINSDTNGQVSNHSHSDNSRNKLHSSQPQINQCGVYKFEIPGFEIIVRPKSNPMINLNNLGAQSHSSTNSYYSPTTVMSSQLNQNQNYIPSVENSANESYANSVNSMNIMNMQNIYNDQPFFTDNSQSQFQQQN</sequence>
<accession>A0A397SUB5</accession>
<dbReference type="AlphaFoldDB" id="A0A397SUB5"/>
<dbReference type="Proteomes" id="UP000265703">
    <property type="component" value="Unassembled WGS sequence"/>
</dbReference>
<evidence type="ECO:0000313" key="3">
    <source>
        <dbReference type="Proteomes" id="UP000265703"/>
    </source>
</evidence>
<comment type="caution">
    <text evidence="2">The sequence shown here is derived from an EMBL/GenBank/DDBJ whole genome shotgun (WGS) entry which is preliminary data.</text>
</comment>
<feature type="region of interest" description="Disordered" evidence="1">
    <location>
        <begin position="99"/>
        <end position="121"/>
    </location>
</feature>
<name>A0A397SUB5_9GLOM</name>
<gene>
    <name evidence="2" type="ORF">C1645_825077</name>
</gene>
<protein>
    <submittedName>
        <fullName evidence="2">Uncharacterized protein</fullName>
    </submittedName>
</protein>
<evidence type="ECO:0000256" key="1">
    <source>
        <dbReference type="SAM" id="MobiDB-lite"/>
    </source>
</evidence>
<proteinExistence type="predicted"/>
<keyword evidence="3" id="KW-1185">Reference proteome</keyword>